<dbReference type="OrthoDB" id="26525at2759"/>
<dbReference type="PROSITE" id="PS50222">
    <property type="entry name" value="EF_HAND_2"/>
    <property type="match status" value="3"/>
</dbReference>
<gene>
    <name evidence="1" type="ORF">PACLA_8A014741</name>
</gene>
<dbReference type="SUPFAM" id="SSF47473">
    <property type="entry name" value="EF-hand"/>
    <property type="match status" value="1"/>
</dbReference>
<accession>A0A7D9J654</accession>
<comment type="caution">
    <text evidence="1">The sequence shown here is derived from an EMBL/GenBank/DDBJ whole genome shotgun (WGS) entry which is preliminary data.</text>
</comment>
<reference evidence="1" key="1">
    <citation type="submission" date="2020-04" db="EMBL/GenBank/DDBJ databases">
        <authorList>
            <person name="Alioto T."/>
            <person name="Alioto T."/>
            <person name="Gomez Garrido J."/>
        </authorList>
    </citation>
    <scope>NUCLEOTIDE SEQUENCE</scope>
    <source>
        <strain evidence="1">A484AB</strain>
    </source>
</reference>
<dbReference type="InterPro" id="IPR018247">
    <property type="entry name" value="EF_Hand_1_Ca_BS"/>
</dbReference>
<evidence type="ECO:0000313" key="2">
    <source>
        <dbReference type="Proteomes" id="UP001152795"/>
    </source>
</evidence>
<evidence type="ECO:0000313" key="1">
    <source>
        <dbReference type="EMBL" id="CAB4022905.1"/>
    </source>
</evidence>
<dbReference type="Gene3D" id="1.10.238.10">
    <property type="entry name" value="EF-hand"/>
    <property type="match status" value="1"/>
</dbReference>
<dbReference type="InterPro" id="IPR002048">
    <property type="entry name" value="EF_hand_dom"/>
</dbReference>
<dbReference type="EMBL" id="CACRXK020012218">
    <property type="protein sequence ID" value="CAB4022905.1"/>
    <property type="molecule type" value="Genomic_DNA"/>
</dbReference>
<sequence>MMDPTDSQIAFRLRKLRTKFARFDVDKDGYMAKEDFELMAKKMNELSNATGEQAESCRQIFMHVADTFGFTPGMKLSRDEAAKNMNEAMLKLSWKEQRAMCDNFYNVVFDAMDLDRDDHISLEEYKTYTRVLAPDLSDEDKVKCFNLIDTNQDGKISRAEFLEVAFGYLHKFEENEFSELFYGPLVP</sequence>
<dbReference type="InterPro" id="IPR011992">
    <property type="entry name" value="EF-hand-dom_pair"/>
</dbReference>
<keyword evidence="2" id="KW-1185">Reference proteome</keyword>
<dbReference type="Pfam" id="PF13499">
    <property type="entry name" value="EF-hand_7"/>
    <property type="match status" value="1"/>
</dbReference>
<name>A0A7D9J654_PARCT</name>
<organism evidence="1 2">
    <name type="scientific">Paramuricea clavata</name>
    <name type="common">Red gorgonian</name>
    <name type="synonym">Violescent sea-whip</name>
    <dbReference type="NCBI Taxonomy" id="317549"/>
    <lineage>
        <taxon>Eukaryota</taxon>
        <taxon>Metazoa</taxon>
        <taxon>Cnidaria</taxon>
        <taxon>Anthozoa</taxon>
        <taxon>Octocorallia</taxon>
        <taxon>Malacalcyonacea</taxon>
        <taxon>Plexauridae</taxon>
        <taxon>Paramuricea</taxon>
    </lineage>
</organism>
<dbReference type="GO" id="GO:0005509">
    <property type="term" value="F:calcium ion binding"/>
    <property type="evidence" value="ECO:0007669"/>
    <property type="project" value="InterPro"/>
</dbReference>
<dbReference type="AlphaFoldDB" id="A0A7D9J654"/>
<proteinExistence type="predicted"/>
<dbReference type="Proteomes" id="UP001152795">
    <property type="component" value="Unassembled WGS sequence"/>
</dbReference>
<protein>
    <submittedName>
        <fullName evidence="1">Sarcoplasmic calcium-binding</fullName>
    </submittedName>
</protein>
<dbReference type="PROSITE" id="PS00018">
    <property type="entry name" value="EF_HAND_1"/>
    <property type="match status" value="3"/>
</dbReference>
<dbReference type="SMART" id="SM00054">
    <property type="entry name" value="EFh"/>
    <property type="match status" value="3"/>
</dbReference>
<dbReference type="CDD" id="cd00051">
    <property type="entry name" value="EFh"/>
    <property type="match status" value="1"/>
</dbReference>